<feature type="compositionally biased region" description="Pro residues" evidence="2">
    <location>
        <begin position="536"/>
        <end position="545"/>
    </location>
</feature>
<evidence type="ECO:0000313" key="4">
    <source>
        <dbReference type="Proteomes" id="UP000813824"/>
    </source>
</evidence>
<gene>
    <name evidence="3" type="ORF">BXZ70DRAFT_1005632</name>
</gene>
<dbReference type="EMBL" id="JAEVFJ010000006">
    <property type="protein sequence ID" value="KAH8104083.1"/>
    <property type="molecule type" value="Genomic_DNA"/>
</dbReference>
<feature type="compositionally biased region" description="Polar residues" evidence="2">
    <location>
        <begin position="45"/>
        <end position="54"/>
    </location>
</feature>
<dbReference type="Proteomes" id="UP000813824">
    <property type="component" value="Unassembled WGS sequence"/>
</dbReference>
<feature type="region of interest" description="Disordered" evidence="2">
    <location>
        <begin position="647"/>
        <end position="672"/>
    </location>
</feature>
<sequence length="672" mass="72591">MQDPAHESPVLSSLAPAAPTSPRPITRPSGPRTRRPGFKAPLPLNLSNGNSPSDESVPAYSGRNSPVFHGGSRPHSPMASLSQLSETALNSTCKVPLRREQGVQTCITENHPQANTTTNYAAASSTSGEPSRSSTPAVKLIVKPPTLETPPALNFESVPVAWKGLTLQAAQWTFSSEQLQDIVSRAIRMSAQEEFIRLLSVKMLDEELRQETERLETLKATTQSQYRFNMHRRTMLLQSLLAVAGSGDADPTAMINLTTQLAEITVSCDRLMETMVSIADQRAQIQHLQDVHISSALAMALRKLNGSYAKRTVELKESRAHIEQLKAELEEAWNVAEDMAQEMDDLDNFHSGFSSGAEEDTTMLKGDDETMNDLSVRLAKVSRITGTAVVSKAILTNLGDAPGSGTENAEPAEPESAPLPPSTPASPALDRDTDRMSRVFAARKRSTRRSKASLRIPKSTTSPPTADRASVMSRRSRSKSLRSIKNGESFPPPVPVVVDSFLEMSETRPGSPVQETTPPVPQLPADISSAASGSAPPAPTSPRPTSPHFDIPGITIDYVEEQPSSNNAAPTRRVQSMMPPQVHQRSMDDSEVKSTSARRVSKAEYGKFDGWPWGGGDGKKKRHSMPLTRLSLDEAKKSVAEKAFGAALRRESSLGPAASAKSTEDVRSVGTS</sequence>
<protein>
    <submittedName>
        <fullName evidence="3">Uncharacterized protein</fullName>
    </submittedName>
</protein>
<keyword evidence="4" id="KW-1185">Reference proteome</keyword>
<feature type="region of interest" description="Disordered" evidence="2">
    <location>
        <begin position="505"/>
        <end position="626"/>
    </location>
</feature>
<feature type="region of interest" description="Disordered" evidence="2">
    <location>
        <begin position="398"/>
        <end position="493"/>
    </location>
</feature>
<feature type="compositionally biased region" description="Basic residues" evidence="2">
    <location>
        <begin position="441"/>
        <end position="452"/>
    </location>
</feature>
<dbReference type="AlphaFoldDB" id="A0A8K0UUX1"/>
<feature type="compositionally biased region" description="Basic and acidic residues" evidence="2">
    <location>
        <begin position="662"/>
        <end position="672"/>
    </location>
</feature>
<dbReference type="OrthoDB" id="3271284at2759"/>
<comment type="caution">
    <text evidence="3">The sequence shown here is derived from an EMBL/GenBank/DDBJ whole genome shotgun (WGS) entry which is preliminary data.</text>
</comment>
<accession>A0A8K0UUX1</accession>
<evidence type="ECO:0000256" key="1">
    <source>
        <dbReference type="SAM" id="Coils"/>
    </source>
</evidence>
<organism evidence="3 4">
    <name type="scientific">Cristinia sonorae</name>
    <dbReference type="NCBI Taxonomy" id="1940300"/>
    <lineage>
        <taxon>Eukaryota</taxon>
        <taxon>Fungi</taxon>
        <taxon>Dikarya</taxon>
        <taxon>Basidiomycota</taxon>
        <taxon>Agaricomycotina</taxon>
        <taxon>Agaricomycetes</taxon>
        <taxon>Agaricomycetidae</taxon>
        <taxon>Agaricales</taxon>
        <taxon>Pleurotineae</taxon>
        <taxon>Stephanosporaceae</taxon>
        <taxon>Cristinia</taxon>
    </lineage>
</organism>
<keyword evidence="1" id="KW-0175">Coiled coil</keyword>
<reference evidence="3" key="1">
    <citation type="journal article" date="2021" name="New Phytol.">
        <title>Evolutionary innovations through gain and loss of genes in the ectomycorrhizal Boletales.</title>
        <authorList>
            <person name="Wu G."/>
            <person name="Miyauchi S."/>
            <person name="Morin E."/>
            <person name="Kuo A."/>
            <person name="Drula E."/>
            <person name="Varga T."/>
            <person name="Kohler A."/>
            <person name="Feng B."/>
            <person name="Cao Y."/>
            <person name="Lipzen A."/>
            <person name="Daum C."/>
            <person name="Hundley H."/>
            <person name="Pangilinan J."/>
            <person name="Johnson J."/>
            <person name="Barry K."/>
            <person name="LaButti K."/>
            <person name="Ng V."/>
            <person name="Ahrendt S."/>
            <person name="Min B."/>
            <person name="Choi I.G."/>
            <person name="Park H."/>
            <person name="Plett J.M."/>
            <person name="Magnuson J."/>
            <person name="Spatafora J.W."/>
            <person name="Nagy L.G."/>
            <person name="Henrissat B."/>
            <person name="Grigoriev I.V."/>
            <person name="Yang Z.L."/>
            <person name="Xu J."/>
            <person name="Martin F.M."/>
        </authorList>
    </citation>
    <scope>NUCLEOTIDE SEQUENCE</scope>
    <source>
        <strain evidence="3">KKN 215</strain>
    </source>
</reference>
<feature type="region of interest" description="Disordered" evidence="2">
    <location>
        <begin position="117"/>
        <end position="136"/>
    </location>
</feature>
<feature type="coiled-coil region" evidence="1">
    <location>
        <begin position="312"/>
        <end position="342"/>
    </location>
</feature>
<feature type="region of interest" description="Disordered" evidence="2">
    <location>
        <begin position="1"/>
        <end position="80"/>
    </location>
</feature>
<proteinExistence type="predicted"/>
<name>A0A8K0UUX1_9AGAR</name>
<evidence type="ECO:0000313" key="3">
    <source>
        <dbReference type="EMBL" id="KAH8104083.1"/>
    </source>
</evidence>
<evidence type="ECO:0000256" key="2">
    <source>
        <dbReference type="SAM" id="MobiDB-lite"/>
    </source>
</evidence>
<feature type="compositionally biased region" description="Low complexity" evidence="2">
    <location>
        <begin position="15"/>
        <end position="31"/>
    </location>
</feature>